<dbReference type="GO" id="GO:0010340">
    <property type="term" value="F:carboxyl-O-methyltransferase activity"/>
    <property type="evidence" value="ECO:0007669"/>
    <property type="project" value="UniProtKB-UniRule"/>
</dbReference>
<dbReference type="EMBL" id="JACHHQ010000014">
    <property type="protein sequence ID" value="MBB5202356.1"/>
    <property type="molecule type" value="Genomic_DNA"/>
</dbReference>
<dbReference type="CDD" id="cd02440">
    <property type="entry name" value="AdoMet_MTases"/>
    <property type="match status" value="1"/>
</dbReference>
<evidence type="ECO:0000256" key="5">
    <source>
        <dbReference type="ARBA" id="ARBA00022679"/>
    </source>
</evidence>
<comment type="similarity">
    <text evidence="8">Belongs to the methyltransferase superfamily.</text>
</comment>
<evidence type="ECO:0000256" key="6">
    <source>
        <dbReference type="ARBA" id="ARBA00022691"/>
    </source>
</evidence>
<comment type="caution">
    <text evidence="10">The sequence shown here is derived from an EMBL/GenBank/DDBJ whole genome shotgun (WGS) entry which is preliminary data.</text>
</comment>
<dbReference type="HAMAP" id="MF_00835">
    <property type="entry name" value="BioC"/>
    <property type="match status" value="1"/>
</dbReference>
<dbReference type="Proteomes" id="UP000571084">
    <property type="component" value="Unassembled WGS sequence"/>
</dbReference>
<keyword evidence="4 8" id="KW-0489">Methyltransferase</keyword>
<protein>
    <recommendedName>
        <fullName evidence="3 8">Malonyl-[acyl-carrier protein] O-methyltransferase</fullName>
        <shortName evidence="8">Malonyl-ACP O-methyltransferase</shortName>
        <ecNumber evidence="3 8">2.1.1.197</ecNumber>
    </recommendedName>
    <alternativeName>
        <fullName evidence="8">Biotin synthesis protein BioC</fullName>
    </alternativeName>
</protein>
<evidence type="ECO:0000256" key="7">
    <source>
        <dbReference type="ARBA" id="ARBA00022756"/>
    </source>
</evidence>
<dbReference type="EC" id="2.1.1.197" evidence="3 8"/>
<dbReference type="InterPro" id="IPR050602">
    <property type="entry name" value="Malonyl-ACP_OMT"/>
</dbReference>
<name>A0A840RZS1_9BURK</name>
<gene>
    <name evidence="8" type="primary">bioC</name>
    <name evidence="10" type="ORF">HNR39_004220</name>
</gene>
<evidence type="ECO:0000256" key="8">
    <source>
        <dbReference type="HAMAP-Rule" id="MF_00835"/>
    </source>
</evidence>
<dbReference type="AlphaFoldDB" id="A0A840RZS1"/>
<dbReference type="Gene3D" id="3.40.50.150">
    <property type="entry name" value="Vaccinia Virus protein VP39"/>
    <property type="match status" value="1"/>
</dbReference>
<dbReference type="UniPathway" id="UPA00078"/>
<evidence type="ECO:0000256" key="2">
    <source>
        <dbReference type="ARBA" id="ARBA00004746"/>
    </source>
</evidence>
<dbReference type="InterPro" id="IPR029063">
    <property type="entry name" value="SAM-dependent_MTases_sf"/>
</dbReference>
<keyword evidence="11" id="KW-1185">Reference proteome</keyword>
<proteinExistence type="inferred from homology"/>
<evidence type="ECO:0000256" key="3">
    <source>
        <dbReference type="ARBA" id="ARBA00012327"/>
    </source>
</evidence>
<dbReference type="GO" id="GO:0102130">
    <property type="term" value="F:malonyl-CoA methyltransferase activity"/>
    <property type="evidence" value="ECO:0007669"/>
    <property type="project" value="UniProtKB-EC"/>
</dbReference>
<dbReference type="GO" id="GO:0032259">
    <property type="term" value="P:methylation"/>
    <property type="evidence" value="ECO:0007669"/>
    <property type="project" value="UniProtKB-KW"/>
</dbReference>
<organism evidence="10 11">
    <name type="scientific">Glaciimonas immobilis</name>
    <dbReference type="NCBI Taxonomy" id="728004"/>
    <lineage>
        <taxon>Bacteria</taxon>
        <taxon>Pseudomonadati</taxon>
        <taxon>Pseudomonadota</taxon>
        <taxon>Betaproteobacteria</taxon>
        <taxon>Burkholderiales</taxon>
        <taxon>Oxalobacteraceae</taxon>
        <taxon>Glaciimonas</taxon>
    </lineage>
</organism>
<comment type="pathway">
    <text evidence="2 8">Cofactor biosynthesis; biotin biosynthesis.</text>
</comment>
<dbReference type="InterPro" id="IPR011814">
    <property type="entry name" value="BioC"/>
</dbReference>
<comment type="catalytic activity">
    <reaction evidence="1 8">
        <text>malonyl-[ACP] + S-adenosyl-L-methionine = malonyl-[ACP] methyl ester + S-adenosyl-L-homocysteine</text>
        <dbReference type="Rhea" id="RHEA:17105"/>
        <dbReference type="Rhea" id="RHEA-COMP:9623"/>
        <dbReference type="Rhea" id="RHEA-COMP:9954"/>
        <dbReference type="ChEBI" id="CHEBI:57856"/>
        <dbReference type="ChEBI" id="CHEBI:59789"/>
        <dbReference type="ChEBI" id="CHEBI:78449"/>
        <dbReference type="ChEBI" id="CHEBI:78845"/>
        <dbReference type="EC" id="2.1.1.197"/>
    </reaction>
</comment>
<dbReference type="RefSeq" id="WP_375791701.1">
    <property type="nucleotide sequence ID" value="NZ_JAAOZT010000008.1"/>
</dbReference>
<dbReference type="SUPFAM" id="SSF53335">
    <property type="entry name" value="S-adenosyl-L-methionine-dependent methyltransferases"/>
    <property type="match status" value="1"/>
</dbReference>
<reference evidence="10 11" key="1">
    <citation type="submission" date="2020-08" db="EMBL/GenBank/DDBJ databases">
        <title>Genomic Encyclopedia of Type Strains, Phase IV (KMG-IV): sequencing the most valuable type-strain genomes for metagenomic binning, comparative biology and taxonomic classification.</title>
        <authorList>
            <person name="Goeker M."/>
        </authorList>
    </citation>
    <scope>NUCLEOTIDE SEQUENCE [LARGE SCALE GENOMIC DNA]</scope>
    <source>
        <strain evidence="10 11">DSM 23240</strain>
    </source>
</reference>
<dbReference type="PANTHER" id="PTHR13090:SF1">
    <property type="entry name" value="ARGININE-HYDROXYLASE NDUFAF5, MITOCHONDRIAL"/>
    <property type="match status" value="1"/>
</dbReference>
<dbReference type="Pfam" id="PF08241">
    <property type="entry name" value="Methyltransf_11"/>
    <property type="match status" value="1"/>
</dbReference>
<evidence type="ECO:0000256" key="4">
    <source>
        <dbReference type="ARBA" id="ARBA00022603"/>
    </source>
</evidence>
<keyword evidence="7 8" id="KW-0093">Biotin biosynthesis</keyword>
<keyword evidence="6 8" id="KW-0949">S-adenosyl-L-methionine</keyword>
<dbReference type="GO" id="GO:0008757">
    <property type="term" value="F:S-adenosylmethionine-dependent methyltransferase activity"/>
    <property type="evidence" value="ECO:0007669"/>
    <property type="project" value="InterPro"/>
</dbReference>
<evidence type="ECO:0000313" key="11">
    <source>
        <dbReference type="Proteomes" id="UP000571084"/>
    </source>
</evidence>
<dbReference type="InterPro" id="IPR013216">
    <property type="entry name" value="Methyltransf_11"/>
</dbReference>
<comment type="function">
    <text evidence="8">Converts the free carboxyl group of a malonyl-thioester to its methyl ester by transfer of a methyl group from S-adenosyl-L-methionine (SAM). It allows to synthesize pimeloyl-ACP via the fatty acid synthetic pathway.</text>
</comment>
<evidence type="ECO:0000256" key="1">
    <source>
        <dbReference type="ARBA" id="ARBA00000852"/>
    </source>
</evidence>
<accession>A0A840RZS1</accession>
<evidence type="ECO:0000313" key="10">
    <source>
        <dbReference type="EMBL" id="MBB5202356.1"/>
    </source>
</evidence>
<dbReference type="PANTHER" id="PTHR13090">
    <property type="entry name" value="ARGININE-HYDROXYLASE NDUFAF5, MITOCHONDRIAL"/>
    <property type="match status" value="1"/>
</dbReference>
<evidence type="ECO:0000259" key="9">
    <source>
        <dbReference type="Pfam" id="PF08241"/>
    </source>
</evidence>
<sequence>MSNSSSSPSVPASIKALSYANNDADSSAPIDMVRVRALFAEPSRVRESEFLRREISTRMHERLALVKITPQRVLDAGCGDGPDIYTLQQRFAEARIVGLDASFGMVSAAQQKQQDAQSSVNRILKKWLPIKSNSLESDLLCADFATLPLARDAVDLVWSNLALHWHPQPDRVFAEWRRVLRVDGLLMFSCFGPDTFKELRGAFAVANDVSPVLPFVDMHDFGDMLVNVGFSTPVMDMETITVTYDTVEKLLADVKSFGGNPLATRCRSLVGRAAWKRVVDGIEATRKADGKLPLTFEIIYGHAFRPTPKKAANGESVVRWDLDKKR</sequence>
<feature type="domain" description="Methyltransferase type 11" evidence="9">
    <location>
        <begin position="74"/>
        <end position="188"/>
    </location>
</feature>
<dbReference type="GO" id="GO:0009102">
    <property type="term" value="P:biotin biosynthetic process"/>
    <property type="evidence" value="ECO:0007669"/>
    <property type="project" value="UniProtKB-UniRule"/>
</dbReference>
<keyword evidence="5 8" id="KW-0808">Transferase</keyword>